<dbReference type="GO" id="GO:0006289">
    <property type="term" value="P:nucleotide-excision repair"/>
    <property type="evidence" value="ECO:0007669"/>
    <property type="project" value="TreeGrafter"/>
</dbReference>
<reference evidence="5 6" key="1">
    <citation type="submission" date="2016-07" db="EMBL/GenBank/DDBJ databases">
        <title>Pervasive Adenine N6-methylation of Active Genes in Fungi.</title>
        <authorList>
            <consortium name="DOE Joint Genome Institute"/>
            <person name="Mondo S.J."/>
            <person name="Dannebaum R.O."/>
            <person name="Kuo R.C."/>
            <person name="Labutti K."/>
            <person name="Haridas S."/>
            <person name="Kuo A."/>
            <person name="Salamov A."/>
            <person name="Ahrendt S.R."/>
            <person name="Lipzen A."/>
            <person name="Sullivan W."/>
            <person name="Andreopoulos W.B."/>
            <person name="Clum A."/>
            <person name="Lindquist E."/>
            <person name="Daum C."/>
            <person name="Ramamoorthy G.K."/>
            <person name="Gryganskyi A."/>
            <person name="Culley D."/>
            <person name="Magnuson J.K."/>
            <person name="James T.Y."/>
            <person name="O'Malley M.A."/>
            <person name="Stajich J.E."/>
            <person name="Spatafora J.W."/>
            <person name="Visel A."/>
            <person name="Grigoriev I.V."/>
        </authorList>
    </citation>
    <scope>NUCLEOTIDE SEQUENCE [LARGE SCALE GENOMIC DNA]</scope>
    <source>
        <strain evidence="5 6">68-887.2</strain>
    </source>
</reference>
<proteinExistence type="inferred from homology"/>
<evidence type="ECO:0000313" key="5">
    <source>
        <dbReference type="EMBL" id="ORY30828.1"/>
    </source>
</evidence>
<dbReference type="GO" id="GO:0033314">
    <property type="term" value="P:mitotic DNA replication checkpoint signaling"/>
    <property type="evidence" value="ECO:0007669"/>
    <property type="project" value="TreeGrafter"/>
</dbReference>
<dbReference type="InParanoid" id="A0A1Y2B7L6"/>
<evidence type="ECO:0000256" key="4">
    <source>
        <dbReference type="PIRNR" id="PIRNR011312"/>
    </source>
</evidence>
<dbReference type="InterPro" id="IPR016580">
    <property type="entry name" value="HUS1"/>
</dbReference>
<dbReference type="InterPro" id="IPR007150">
    <property type="entry name" value="HUS1/Mec3"/>
</dbReference>
<dbReference type="AlphaFoldDB" id="A0A1Y2B7L6"/>
<dbReference type="GO" id="GO:0000723">
    <property type="term" value="P:telomere maintenance"/>
    <property type="evidence" value="ECO:0007669"/>
    <property type="project" value="TreeGrafter"/>
</dbReference>
<dbReference type="Gene3D" id="3.70.10.10">
    <property type="match status" value="1"/>
</dbReference>
<evidence type="ECO:0000256" key="1">
    <source>
        <dbReference type="ARBA" id="ARBA00004123"/>
    </source>
</evidence>
<dbReference type="GO" id="GO:0000724">
    <property type="term" value="P:double-strand break repair via homologous recombination"/>
    <property type="evidence" value="ECO:0007669"/>
    <property type="project" value="TreeGrafter"/>
</dbReference>
<dbReference type="PIRSF" id="PIRSF011312">
    <property type="entry name" value="Cell_cycle_HUS1"/>
    <property type="match status" value="1"/>
</dbReference>
<comment type="subcellular location">
    <subcellularLocation>
        <location evidence="1">Nucleus</location>
    </subcellularLocation>
</comment>
<dbReference type="FunCoup" id="A0A1Y2B7L6">
    <property type="interactions" value="305"/>
</dbReference>
<accession>A0A1Y2B7L6</accession>
<dbReference type="Proteomes" id="UP000193986">
    <property type="component" value="Unassembled WGS sequence"/>
</dbReference>
<comment type="caution">
    <text evidence="5">The sequence shown here is derived from an EMBL/GenBank/DDBJ whole genome shotgun (WGS) entry which is preliminary data.</text>
</comment>
<name>A0A1Y2B7L6_9TREE</name>
<dbReference type="GO" id="GO:0044778">
    <property type="term" value="P:meiotic DNA integrity checkpoint signaling"/>
    <property type="evidence" value="ECO:0007669"/>
    <property type="project" value="TreeGrafter"/>
</dbReference>
<dbReference type="GO" id="GO:0005730">
    <property type="term" value="C:nucleolus"/>
    <property type="evidence" value="ECO:0007669"/>
    <property type="project" value="InterPro"/>
</dbReference>
<gene>
    <name evidence="5" type="ORF">BCR39DRAFT_528521</name>
</gene>
<dbReference type="PANTHER" id="PTHR12900:SF0">
    <property type="entry name" value="CHECKPOINT PROTEIN"/>
    <property type="match status" value="1"/>
</dbReference>
<keyword evidence="6" id="KW-1185">Reference proteome</keyword>
<dbReference type="SUPFAM" id="SSF55979">
    <property type="entry name" value="DNA clamp"/>
    <property type="match status" value="1"/>
</dbReference>
<dbReference type="GO" id="GO:0035861">
    <property type="term" value="C:site of double-strand break"/>
    <property type="evidence" value="ECO:0007669"/>
    <property type="project" value="TreeGrafter"/>
</dbReference>
<dbReference type="OrthoDB" id="337750at2759"/>
<dbReference type="InterPro" id="IPR046938">
    <property type="entry name" value="DNA_clamp_sf"/>
</dbReference>
<dbReference type="GO" id="GO:0030896">
    <property type="term" value="C:checkpoint clamp complex"/>
    <property type="evidence" value="ECO:0007669"/>
    <property type="project" value="InterPro"/>
</dbReference>
<sequence>MRFRTKISNVPLLHKIIRSLAALARTCVIRLSPEKVHFIVPGNEGRDGVQVWSQVLVPTLFEEFRIESNSNNEIWLEVHLDALLKVLRSADSSAGSTGEAGRYNSTALSDATVLLKLNKRDNQPIWGFEIRGRSQNDRPMSIAHEINVRVLSAKRQAELNEPLCPPPDIHLVLPNLTELRNIVSRLSHIADDLKISANHEGTMEFGVKSTRVDLTTSWKNLEIPTANVNSEDEHVSQKDKHLSPPSDKLFSATVSIRGLQKFLTSHLVGGTAIACICEDHCVIAYVYIGEMDQSGGVLTFFIPAKISGDD</sequence>
<keyword evidence="3" id="KW-0539">Nucleus</keyword>
<dbReference type="Pfam" id="PF04005">
    <property type="entry name" value="Hus1"/>
    <property type="match status" value="1"/>
</dbReference>
<protein>
    <recommendedName>
        <fullName evidence="4">Checkpoint protein</fullName>
    </recommendedName>
</protein>
<organism evidence="5 6">
    <name type="scientific">Naematelia encephala</name>
    <dbReference type="NCBI Taxonomy" id="71784"/>
    <lineage>
        <taxon>Eukaryota</taxon>
        <taxon>Fungi</taxon>
        <taxon>Dikarya</taxon>
        <taxon>Basidiomycota</taxon>
        <taxon>Agaricomycotina</taxon>
        <taxon>Tremellomycetes</taxon>
        <taxon>Tremellales</taxon>
        <taxon>Naemateliaceae</taxon>
        <taxon>Naematelia</taxon>
    </lineage>
</organism>
<dbReference type="PANTHER" id="PTHR12900">
    <property type="entry name" value="MITOTIC AND DNA DAMAGE CHECKPOINT PROTEIN HUS1"/>
    <property type="match status" value="1"/>
</dbReference>
<evidence type="ECO:0000256" key="2">
    <source>
        <dbReference type="ARBA" id="ARBA00005563"/>
    </source>
</evidence>
<evidence type="ECO:0000256" key="3">
    <source>
        <dbReference type="ARBA" id="ARBA00023242"/>
    </source>
</evidence>
<dbReference type="GO" id="GO:0031573">
    <property type="term" value="P:mitotic intra-S DNA damage checkpoint signaling"/>
    <property type="evidence" value="ECO:0007669"/>
    <property type="project" value="TreeGrafter"/>
</dbReference>
<comment type="similarity">
    <text evidence="2 4">Belongs to the HUS1 family.</text>
</comment>
<evidence type="ECO:0000313" key="6">
    <source>
        <dbReference type="Proteomes" id="UP000193986"/>
    </source>
</evidence>
<dbReference type="STRING" id="71784.A0A1Y2B7L6"/>
<dbReference type="EMBL" id="MCFC01000018">
    <property type="protein sequence ID" value="ORY30828.1"/>
    <property type="molecule type" value="Genomic_DNA"/>
</dbReference>